<sequence>MDDATGEAIALALVGIDKVWAEVRRTPWVERDLGLPVDRLPDIGEAAVAARSRRAAEALYALDRANEAFLPRELKLTHTVARLTAARMAAEADRYWLAFDPLGIGFFAMFAPTAYCGGFLLGHVGGMLAKFAFETEGDLHRYLGLLEDYARLIDQLRERTAGQARRGIRIPRPQLEQSRELVSRFRRGVTALVPSSDRLQGAGSDRAADLIRERLDRAVDPAFETLLSLLSEADYDARAPETVGIAQYPGGEALYRELVHEHTTLDVSPEQVHAQGLEQVAAVRAAMAELIREVPFEGSPSDYLAATGRDPAWRAQSSEEIEAFFNRYIERIAPLLDDVFRFKPNAPHAAAPLPEMLAGSMTFGYYDAPGPNQPAGRYLFNATNLAGGPLGNIASLNYHELVPGHHFHLASQRENEALHPVRANALFNAFNEGWAEYAATLAGELGMYQAPEERFGRLMMDAFLACRLVVDTGMNAMGWSLEEARTFMRENAFVPETEIRSESIRYSCDIPGQSLAYKIGEHFLTARREEMRARLGERFDLRDFHDAVLKPGALPLPLVAENIASATEQLVA</sequence>
<protein>
    <submittedName>
        <fullName evidence="1">DUF885 domain-containing protein</fullName>
    </submittedName>
</protein>
<dbReference type="InterPro" id="IPR010281">
    <property type="entry name" value="DUF885"/>
</dbReference>
<dbReference type="RefSeq" id="WP_241447523.1">
    <property type="nucleotide sequence ID" value="NZ_JAKZHW010000002.1"/>
</dbReference>
<dbReference type="PANTHER" id="PTHR33361">
    <property type="entry name" value="GLR0591 PROTEIN"/>
    <property type="match status" value="1"/>
</dbReference>
<evidence type="ECO:0000313" key="1">
    <source>
        <dbReference type="EMBL" id="MCH8616621.1"/>
    </source>
</evidence>
<accession>A0ABS9VNR1</accession>
<dbReference type="PANTHER" id="PTHR33361:SF2">
    <property type="entry name" value="DUF885 DOMAIN-CONTAINING PROTEIN"/>
    <property type="match status" value="1"/>
</dbReference>
<evidence type="ECO:0000313" key="2">
    <source>
        <dbReference type="Proteomes" id="UP001203058"/>
    </source>
</evidence>
<gene>
    <name evidence="1" type="ORF">LZ016_10985</name>
</gene>
<dbReference type="Proteomes" id="UP001203058">
    <property type="component" value="Unassembled WGS sequence"/>
</dbReference>
<name>A0ABS9VNR1_9SPHN</name>
<dbReference type="Pfam" id="PF05960">
    <property type="entry name" value="DUF885"/>
    <property type="match status" value="1"/>
</dbReference>
<organism evidence="1 2">
    <name type="scientific">Sphingomonas telluris</name>
    <dbReference type="NCBI Taxonomy" id="2907998"/>
    <lineage>
        <taxon>Bacteria</taxon>
        <taxon>Pseudomonadati</taxon>
        <taxon>Pseudomonadota</taxon>
        <taxon>Alphaproteobacteria</taxon>
        <taxon>Sphingomonadales</taxon>
        <taxon>Sphingomonadaceae</taxon>
        <taxon>Sphingomonas</taxon>
    </lineage>
</organism>
<reference evidence="1 2" key="1">
    <citation type="submission" date="2022-03" db="EMBL/GenBank/DDBJ databases">
        <authorList>
            <person name="Jo J.-H."/>
            <person name="Im W.-T."/>
        </authorList>
    </citation>
    <scope>NUCLEOTIDE SEQUENCE [LARGE SCALE GENOMIC DNA]</scope>
    <source>
        <strain evidence="1 2">SM33</strain>
    </source>
</reference>
<proteinExistence type="predicted"/>
<keyword evidence="2" id="KW-1185">Reference proteome</keyword>
<dbReference type="EMBL" id="JAKZHW010000002">
    <property type="protein sequence ID" value="MCH8616621.1"/>
    <property type="molecule type" value="Genomic_DNA"/>
</dbReference>
<comment type="caution">
    <text evidence="1">The sequence shown here is derived from an EMBL/GenBank/DDBJ whole genome shotgun (WGS) entry which is preliminary data.</text>
</comment>